<organism evidence="1">
    <name type="scientific">Caldithrix abyssi</name>
    <dbReference type="NCBI Taxonomy" id="187145"/>
    <lineage>
        <taxon>Bacteria</taxon>
        <taxon>Pseudomonadati</taxon>
        <taxon>Calditrichota</taxon>
        <taxon>Calditrichia</taxon>
        <taxon>Calditrichales</taxon>
        <taxon>Calditrichaceae</taxon>
        <taxon>Caldithrix</taxon>
    </lineage>
</organism>
<dbReference type="SFLD" id="SFLDG01129">
    <property type="entry name" value="C1.5:_HAD__Beta-PGM__Phosphata"/>
    <property type="match status" value="1"/>
</dbReference>
<dbReference type="InterPro" id="IPR023198">
    <property type="entry name" value="PGP-like_dom2"/>
</dbReference>
<dbReference type="EMBL" id="DRLD01000157">
    <property type="protein sequence ID" value="HED10155.1"/>
    <property type="molecule type" value="Genomic_DNA"/>
</dbReference>
<dbReference type="InterPro" id="IPR011951">
    <property type="entry name" value="HAD-SF_hydro_IA_YjjG/PynA"/>
</dbReference>
<dbReference type="AlphaFoldDB" id="A0A7V1PU64"/>
<dbReference type="NCBIfam" id="TIGR01549">
    <property type="entry name" value="HAD-SF-IA-v1"/>
    <property type="match status" value="1"/>
</dbReference>
<dbReference type="SUPFAM" id="SSF56784">
    <property type="entry name" value="HAD-like"/>
    <property type="match status" value="1"/>
</dbReference>
<dbReference type="InterPro" id="IPR006439">
    <property type="entry name" value="HAD-SF_hydro_IA"/>
</dbReference>
<dbReference type="Pfam" id="PF00702">
    <property type="entry name" value="Hydrolase"/>
    <property type="match status" value="1"/>
</dbReference>
<reference evidence="1" key="1">
    <citation type="journal article" date="2020" name="mSystems">
        <title>Genome- and Community-Level Interaction Insights into Carbon Utilization and Element Cycling Functions of Hydrothermarchaeota in Hydrothermal Sediment.</title>
        <authorList>
            <person name="Zhou Z."/>
            <person name="Liu Y."/>
            <person name="Xu W."/>
            <person name="Pan J."/>
            <person name="Luo Z.H."/>
            <person name="Li M."/>
        </authorList>
    </citation>
    <scope>NUCLEOTIDE SEQUENCE [LARGE SCALE GENOMIC DNA]</scope>
    <source>
        <strain evidence="1">HyVt-456</strain>
    </source>
</reference>
<dbReference type="NCBIfam" id="TIGR02254">
    <property type="entry name" value="YjjG_YfnB"/>
    <property type="match status" value="1"/>
</dbReference>
<dbReference type="InterPro" id="IPR023214">
    <property type="entry name" value="HAD_sf"/>
</dbReference>
<dbReference type="Gene3D" id="3.40.50.1000">
    <property type="entry name" value="HAD superfamily/HAD-like"/>
    <property type="match status" value="1"/>
</dbReference>
<dbReference type="SFLD" id="SFLDS00003">
    <property type="entry name" value="Haloacid_Dehalogenase"/>
    <property type="match status" value="1"/>
</dbReference>
<comment type="caution">
    <text evidence="1">The sequence shown here is derived from an EMBL/GenBank/DDBJ whole genome shotgun (WGS) entry which is preliminary data.</text>
</comment>
<accession>A0A7V1PU64</accession>
<dbReference type="PANTHER" id="PTHR47478">
    <property type="match status" value="1"/>
</dbReference>
<gene>
    <name evidence="1" type="ORF">ENJ10_05675</name>
</gene>
<dbReference type="Proteomes" id="UP000886005">
    <property type="component" value="Unassembled WGS sequence"/>
</dbReference>
<dbReference type="GO" id="GO:0008253">
    <property type="term" value="F:5'-nucleotidase activity"/>
    <property type="evidence" value="ECO:0007669"/>
    <property type="project" value="InterPro"/>
</dbReference>
<dbReference type="InterPro" id="IPR052550">
    <property type="entry name" value="Pyrimidine_5'-ntase_YjjG"/>
</dbReference>
<name>A0A7V1PU64_CALAY</name>
<protein>
    <submittedName>
        <fullName evidence="1">Noncanonical pyrimidine nucleotidase, YjjG family</fullName>
    </submittedName>
</protein>
<dbReference type="InterPro" id="IPR036412">
    <property type="entry name" value="HAD-like_sf"/>
</dbReference>
<sequence length="229" mass="25988">MSPRYPWLIFDADNTLYDFDAAERNAFVELMRSLRAGNPEELYPLYQNINHAVWHDFEAGRINADEVKVLRFRRLFEQLGLEADAGAASDHYLSFLGRHNELLEGAREIVERLSRRHRLLLLTNGLTRVQRARFGSSEIAPFFEHIIISEEVGAVKPQAAIFDIAFARMGHPAKKDVLMIGDKLSSDIAGGQNYGLDTVWYNPGRLPLPARPRPTYTISALRELPALVD</sequence>
<evidence type="ECO:0000313" key="1">
    <source>
        <dbReference type="EMBL" id="HED10155.1"/>
    </source>
</evidence>
<proteinExistence type="predicted"/>
<dbReference type="NCBIfam" id="NF006976">
    <property type="entry name" value="PRK09449.1"/>
    <property type="match status" value="1"/>
</dbReference>
<dbReference type="Gene3D" id="1.10.150.240">
    <property type="entry name" value="Putative phosphatase, domain 2"/>
    <property type="match status" value="1"/>
</dbReference>
<dbReference type="PANTHER" id="PTHR47478:SF1">
    <property type="entry name" value="PYRIMIDINE 5'-NUCLEOTIDASE YJJG"/>
    <property type="match status" value="1"/>
</dbReference>